<dbReference type="Proteomes" id="UP000799770">
    <property type="component" value="Unassembled WGS sequence"/>
</dbReference>
<evidence type="ECO:0000313" key="3">
    <source>
        <dbReference type="Proteomes" id="UP000799770"/>
    </source>
</evidence>
<feature type="transmembrane region" description="Helical" evidence="1">
    <location>
        <begin position="21"/>
        <end position="40"/>
    </location>
</feature>
<evidence type="ECO:0000256" key="1">
    <source>
        <dbReference type="SAM" id="Phobius"/>
    </source>
</evidence>
<keyword evidence="3" id="KW-1185">Reference proteome</keyword>
<gene>
    <name evidence="2" type="ORF">BDV96DRAFT_100246</name>
</gene>
<reference evidence="2" key="1">
    <citation type="journal article" date="2020" name="Stud. Mycol.">
        <title>101 Dothideomycetes genomes: a test case for predicting lifestyles and emergence of pathogens.</title>
        <authorList>
            <person name="Haridas S."/>
            <person name="Albert R."/>
            <person name="Binder M."/>
            <person name="Bloem J."/>
            <person name="Labutti K."/>
            <person name="Salamov A."/>
            <person name="Andreopoulos B."/>
            <person name="Baker S."/>
            <person name="Barry K."/>
            <person name="Bills G."/>
            <person name="Bluhm B."/>
            <person name="Cannon C."/>
            <person name="Castanera R."/>
            <person name="Culley D."/>
            <person name="Daum C."/>
            <person name="Ezra D."/>
            <person name="Gonzalez J."/>
            <person name="Henrissat B."/>
            <person name="Kuo A."/>
            <person name="Liang C."/>
            <person name="Lipzen A."/>
            <person name="Lutzoni F."/>
            <person name="Magnuson J."/>
            <person name="Mondo S."/>
            <person name="Nolan M."/>
            <person name="Ohm R."/>
            <person name="Pangilinan J."/>
            <person name="Park H.-J."/>
            <person name="Ramirez L."/>
            <person name="Alfaro M."/>
            <person name="Sun H."/>
            <person name="Tritt A."/>
            <person name="Yoshinaga Y."/>
            <person name="Zwiers L.-H."/>
            <person name="Turgeon B."/>
            <person name="Goodwin S."/>
            <person name="Spatafora J."/>
            <person name="Crous P."/>
            <person name="Grigoriev I."/>
        </authorList>
    </citation>
    <scope>NUCLEOTIDE SEQUENCE</scope>
    <source>
        <strain evidence="2">CBS 627.86</strain>
    </source>
</reference>
<organism evidence="2 3">
    <name type="scientific">Lophiotrema nucula</name>
    <dbReference type="NCBI Taxonomy" id="690887"/>
    <lineage>
        <taxon>Eukaryota</taxon>
        <taxon>Fungi</taxon>
        <taxon>Dikarya</taxon>
        <taxon>Ascomycota</taxon>
        <taxon>Pezizomycotina</taxon>
        <taxon>Dothideomycetes</taxon>
        <taxon>Pleosporomycetidae</taxon>
        <taxon>Pleosporales</taxon>
        <taxon>Lophiotremataceae</taxon>
        <taxon>Lophiotrema</taxon>
    </lineage>
</organism>
<accession>A0A6A5Z4V4</accession>
<keyword evidence="1" id="KW-1133">Transmembrane helix</keyword>
<feature type="transmembrane region" description="Helical" evidence="1">
    <location>
        <begin position="52"/>
        <end position="73"/>
    </location>
</feature>
<protein>
    <submittedName>
        <fullName evidence="2">Uncharacterized protein</fullName>
    </submittedName>
</protein>
<sequence>MTVHPPQSQSQSQSPQQQQQQVSVLFLVSLGYLYFFILYFLSPSEECLCFSWSTVVAAWGCATMAGSVGYAGWPSCLARPSRVFGFDIASGNSENHVLV</sequence>
<dbReference type="EMBL" id="ML977325">
    <property type="protein sequence ID" value="KAF2114519.1"/>
    <property type="molecule type" value="Genomic_DNA"/>
</dbReference>
<keyword evidence="1" id="KW-0472">Membrane</keyword>
<name>A0A6A5Z4V4_9PLEO</name>
<proteinExistence type="predicted"/>
<keyword evidence="1" id="KW-0812">Transmembrane</keyword>
<dbReference type="AlphaFoldDB" id="A0A6A5Z4V4"/>
<evidence type="ECO:0000313" key="2">
    <source>
        <dbReference type="EMBL" id="KAF2114519.1"/>
    </source>
</evidence>